<evidence type="ECO:0000313" key="2">
    <source>
        <dbReference type="Proteomes" id="UP000001548"/>
    </source>
</evidence>
<sequence>MNFFNHKLLSSATIIVNTTSGFSIYLRYFTDVATDGLEDSLSFDPLKGSSKVYGGYGRSMYNQLSCFSGGSHISRTNSYNDILVDYDHISSNHISHHSKLVRSTTASIADEGGHRRYLIVEEAARLSEHEFAPFLVAPFDKIILLGDILQLPPLIQDLTIASSGALDWSVFHRICYSPRVSVPIVVLEEQSRTFQESF</sequence>
<dbReference type="AlphaFoldDB" id="A8BAJ2"/>
<evidence type="ECO:0000313" key="1">
    <source>
        <dbReference type="EMBL" id="KAE8303488.1"/>
    </source>
</evidence>
<gene>
    <name evidence="1" type="ORF">GL50803_0014917</name>
</gene>
<name>A8BAJ2_GIAIC</name>
<comment type="caution">
    <text evidence="1">The sequence shown here is derived from an EMBL/GenBank/DDBJ whole genome shotgun (WGS) entry which is preliminary data.</text>
</comment>
<dbReference type="Proteomes" id="UP000001548">
    <property type="component" value="Unassembled WGS sequence"/>
</dbReference>
<dbReference type="RefSeq" id="XP_001708412.1">
    <property type="nucleotide sequence ID" value="XM_001708360.1"/>
</dbReference>
<dbReference type="EMBL" id="AACB03000002">
    <property type="protein sequence ID" value="KAE8303488.1"/>
    <property type="molecule type" value="Genomic_DNA"/>
</dbReference>
<dbReference type="SUPFAM" id="SSF52540">
    <property type="entry name" value="P-loop containing nucleoside triphosphate hydrolases"/>
    <property type="match status" value="1"/>
</dbReference>
<reference evidence="1 2" key="1">
    <citation type="journal article" date="2007" name="Science">
        <title>Genomic minimalism in the early diverging intestinal parasite Giardia lamblia.</title>
        <authorList>
            <person name="Morrison H.G."/>
            <person name="McArthur A.G."/>
            <person name="Gillin F.D."/>
            <person name="Aley S.B."/>
            <person name="Adam R.D."/>
            <person name="Olsen G.J."/>
            <person name="Best A.A."/>
            <person name="Cande W.Z."/>
            <person name="Chen F."/>
            <person name="Cipriano M.J."/>
            <person name="Davids B.J."/>
            <person name="Dawson S.C."/>
            <person name="Elmendorf H.G."/>
            <person name="Hehl A.B."/>
            <person name="Holder M.E."/>
            <person name="Huse S.M."/>
            <person name="Kim U.U."/>
            <person name="Lasek-Nesselquist E."/>
            <person name="Manning G."/>
            <person name="Nigam A."/>
            <person name="Nixon J.E."/>
            <person name="Palm D."/>
            <person name="Passamaneck N.E."/>
            <person name="Prabhu A."/>
            <person name="Reich C.I."/>
            <person name="Reiner D.S."/>
            <person name="Samuelson J."/>
            <person name="Svard S.G."/>
            <person name="Sogin M.L."/>
        </authorList>
    </citation>
    <scope>NUCLEOTIDE SEQUENCE [LARGE SCALE GENOMIC DNA]</scope>
    <source>
        <strain evidence="1 2">WB C6</strain>
    </source>
</reference>
<keyword evidence="2" id="KW-1185">Reference proteome</keyword>
<accession>A8BAJ2</accession>
<dbReference type="HOGENOM" id="CLU_1380414_0_0_1"/>
<dbReference type="Gene3D" id="3.40.50.300">
    <property type="entry name" value="P-loop containing nucleotide triphosphate hydrolases"/>
    <property type="match status" value="1"/>
</dbReference>
<organism evidence="1 2">
    <name type="scientific">Giardia intestinalis (strain ATCC 50803 / WB clone C6)</name>
    <name type="common">Giardia lamblia</name>
    <dbReference type="NCBI Taxonomy" id="184922"/>
    <lineage>
        <taxon>Eukaryota</taxon>
        <taxon>Metamonada</taxon>
        <taxon>Diplomonadida</taxon>
        <taxon>Hexamitidae</taxon>
        <taxon>Giardiinae</taxon>
        <taxon>Giardia</taxon>
    </lineage>
</organism>
<dbReference type="KEGG" id="gla:GL50803_0014917"/>
<dbReference type="VEuPathDB" id="GiardiaDB:GL50803_14917"/>
<dbReference type="GeneID" id="5701323"/>
<proteinExistence type="predicted"/>
<protein>
    <submittedName>
        <fullName evidence="1">Uncharacterized protein</fullName>
    </submittedName>
</protein>
<dbReference type="InterPro" id="IPR027417">
    <property type="entry name" value="P-loop_NTPase"/>
</dbReference>